<evidence type="ECO:0000313" key="2">
    <source>
        <dbReference type="EMBL" id="OCK76623.1"/>
    </source>
</evidence>
<dbReference type="Gene3D" id="1.20.1050.10">
    <property type="match status" value="1"/>
</dbReference>
<evidence type="ECO:0000259" key="1">
    <source>
        <dbReference type="Pfam" id="PF00043"/>
    </source>
</evidence>
<dbReference type="EMBL" id="KV745194">
    <property type="protein sequence ID" value="OCK76623.1"/>
    <property type="molecule type" value="Genomic_DNA"/>
</dbReference>
<protein>
    <recommendedName>
        <fullName evidence="1">Glutathione S-transferase C-terminal domain-containing protein</fullName>
    </recommendedName>
</protein>
<dbReference type="SUPFAM" id="SSF47616">
    <property type="entry name" value="GST C-terminal domain-like"/>
    <property type="match status" value="1"/>
</dbReference>
<dbReference type="InterPro" id="IPR004046">
    <property type="entry name" value="GST_C"/>
</dbReference>
<accession>A0A8E2JBS2</accession>
<dbReference type="Proteomes" id="UP000250266">
    <property type="component" value="Unassembled WGS sequence"/>
</dbReference>
<sequence>VITESSEKLRSSLDIFDGMLSTQNYISKEAYSVADIGIMPVMEMLFKCGEEDMLPYHSWRILLGGGKKC</sequence>
<name>A0A8E2JBS2_9PEZI</name>
<feature type="non-terminal residue" evidence="2">
    <location>
        <position position="1"/>
    </location>
</feature>
<gene>
    <name evidence="2" type="ORF">K432DRAFT_305962</name>
</gene>
<dbReference type="AlphaFoldDB" id="A0A8E2JBS2"/>
<dbReference type="OrthoDB" id="249703at2759"/>
<dbReference type="InterPro" id="IPR036282">
    <property type="entry name" value="Glutathione-S-Trfase_C_sf"/>
</dbReference>
<proteinExistence type="predicted"/>
<keyword evidence="3" id="KW-1185">Reference proteome</keyword>
<evidence type="ECO:0000313" key="3">
    <source>
        <dbReference type="Proteomes" id="UP000250266"/>
    </source>
</evidence>
<feature type="domain" description="Glutathione S-transferase C-terminal" evidence="1">
    <location>
        <begin position="4"/>
        <end position="48"/>
    </location>
</feature>
<dbReference type="Pfam" id="PF00043">
    <property type="entry name" value="GST_C"/>
    <property type="match status" value="1"/>
</dbReference>
<reference evidence="2 3" key="1">
    <citation type="journal article" date="2016" name="Nat. Commun.">
        <title>Ectomycorrhizal ecology is imprinted in the genome of the dominant symbiotic fungus Cenococcum geophilum.</title>
        <authorList>
            <consortium name="DOE Joint Genome Institute"/>
            <person name="Peter M."/>
            <person name="Kohler A."/>
            <person name="Ohm R.A."/>
            <person name="Kuo A."/>
            <person name="Krutzmann J."/>
            <person name="Morin E."/>
            <person name="Arend M."/>
            <person name="Barry K.W."/>
            <person name="Binder M."/>
            <person name="Choi C."/>
            <person name="Clum A."/>
            <person name="Copeland A."/>
            <person name="Grisel N."/>
            <person name="Haridas S."/>
            <person name="Kipfer T."/>
            <person name="LaButti K."/>
            <person name="Lindquist E."/>
            <person name="Lipzen A."/>
            <person name="Maire R."/>
            <person name="Meier B."/>
            <person name="Mihaltcheva S."/>
            <person name="Molinier V."/>
            <person name="Murat C."/>
            <person name="Poggeler S."/>
            <person name="Quandt C.A."/>
            <person name="Sperisen C."/>
            <person name="Tritt A."/>
            <person name="Tisserant E."/>
            <person name="Crous P.W."/>
            <person name="Henrissat B."/>
            <person name="Nehls U."/>
            <person name="Egli S."/>
            <person name="Spatafora J.W."/>
            <person name="Grigoriev I.V."/>
            <person name="Martin F.M."/>
        </authorList>
    </citation>
    <scope>NUCLEOTIDE SEQUENCE [LARGE SCALE GENOMIC DNA]</scope>
    <source>
        <strain evidence="2 3">CBS 459.81</strain>
    </source>
</reference>
<organism evidence="2 3">
    <name type="scientific">Lepidopterella palustris CBS 459.81</name>
    <dbReference type="NCBI Taxonomy" id="1314670"/>
    <lineage>
        <taxon>Eukaryota</taxon>
        <taxon>Fungi</taxon>
        <taxon>Dikarya</taxon>
        <taxon>Ascomycota</taxon>
        <taxon>Pezizomycotina</taxon>
        <taxon>Dothideomycetes</taxon>
        <taxon>Pleosporomycetidae</taxon>
        <taxon>Mytilinidiales</taxon>
        <taxon>Argynnaceae</taxon>
        <taxon>Lepidopterella</taxon>
    </lineage>
</organism>